<dbReference type="PANTHER" id="PTHR47234">
    <property type="match status" value="1"/>
</dbReference>
<gene>
    <name evidence="13" type="ORF">L1F33_08935</name>
</gene>
<evidence type="ECO:0000256" key="1">
    <source>
        <dbReference type="ARBA" id="ARBA00004571"/>
    </source>
</evidence>
<feature type="domain" description="TonB-dependent receptor-like beta-barrel" evidence="11">
    <location>
        <begin position="390"/>
        <end position="938"/>
    </location>
</feature>
<dbReference type="SUPFAM" id="SSF56935">
    <property type="entry name" value="Porins"/>
    <property type="match status" value="1"/>
</dbReference>
<dbReference type="InterPro" id="IPR037066">
    <property type="entry name" value="Plug_dom_sf"/>
</dbReference>
<evidence type="ECO:0000256" key="7">
    <source>
        <dbReference type="ARBA" id="ARBA00023237"/>
    </source>
</evidence>
<dbReference type="RefSeq" id="WP_265557550.1">
    <property type="nucleotide sequence ID" value="NZ_CP092471.1"/>
</dbReference>
<comment type="subcellular location">
    <subcellularLocation>
        <location evidence="1 8">Cell outer membrane</location>
        <topology evidence="1 8">Multi-pass membrane protein</topology>
    </subcellularLocation>
</comment>
<evidence type="ECO:0000256" key="6">
    <source>
        <dbReference type="ARBA" id="ARBA00023136"/>
    </source>
</evidence>
<evidence type="ECO:0000313" key="13">
    <source>
        <dbReference type="EMBL" id="UVI38385.1"/>
    </source>
</evidence>
<evidence type="ECO:0000256" key="2">
    <source>
        <dbReference type="ARBA" id="ARBA00022448"/>
    </source>
</evidence>
<dbReference type="Gene3D" id="2.40.170.20">
    <property type="entry name" value="TonB-dependent receptor, beta-barrel domain"/>
    <property type="match status" value="1"/>
</dbReference>
<organism evidence="13 14">
    <name type="scientific">Qipengyuania spongiae</name>
    <dbReference type="NCBI Taxonomy" id="2909673"/>
    <lineage>
        <taxon>Bacteria</taxon>
        <taxon>Pseudomonadati</taxon>
        <taxon>Pseudomonadota</taxon>
        <taxon>Alphaproteobacteria</taxon>
        <taxon>Sphingomonadales</taxon>
        <taxon>Erythrobacteraceae</taxon>
        <taxon>Qipengyuania</taxon>
    </lineage>
</organism>
<keyword evidence="13" id="KW-0675">Receptor</keyword>
<evidence type="ECO:0000256" key="8">
    <source>
        <dbReference type="PROSITE-ProRule" id="PRU01360"/>
    </source>
</evidence>
<dbReference type="EMBL" id="CP092471">
    <property type="protein sequence ID" value="UVI38385.1"/>
    <property type="molecule type" value="Genomic_DNA"/>
</dbReference>
<feature type="signal peptide" evidence="10">
    <location>
        <begin position="1"/>
        <end position="28"/>
    </location>
</feature>
<reference evidence="13" key="1">
    <citation type="submission" date="2022-02" db="EMBL/GenBank/DDBJ databases">
        <title>Qipengyuania spongiae sp. nov., isolated from marine sponge.</title>
        <authorList>
            <person name="Li Z."/>
            <person name="Zhang M."/>
        </authorList>
    </citation>
    <scope>NUCLEOTIDE SEQUENCE</scope>
    <source>
        <strain evidence="13">PHS-Z21</strain>
    </source>
</reference>
<dbReference type="InterPro" id="IPR039426">
    <property type="entry name" value="TonB-dep_rcpt-like"/>
</dbReference>
<evidence type="ECO:0000256" key="5">
    <source>
        <dbReference type="ARBA" id="ARBA00023077"/>
    </source>
</evidence>
<dbReference type="Pfam" id="PF00593">
    <property type="entry name" value="TonB_dep_Rec_b-barrel"/>
    <property type="match status" value="1"/>
</dbReference>
<dbReference type="Gene3D" id="2.170.130.10">
    <property type="entry name" value="TonB-dependent receptor, plug domain"/>
    <property type="match status" value="1"/>
</dbReference>
<keyword evidence="2 8" id="KW-0813">Transport</keyword>
<feature type="domain" description="TonB-dependent receptor plug" evidence="12">
    <location>
        <begin position="58"/>
        <end position="171"/>
    </location>
</feature>
<evidence type="ECO:0000256" key="3">
    <source>
        <dbReference type="ARBA" id="ARBA00022452"/>
    </source>
</evidence>
<comment type="similarity">
    <text evidence="8 9">Belongs to the TonB-dependent receptor family.</text>
</comment>
<keyword evidence="14" id="KW-1185">Reference proteome</keyword>
<sequence>MRYDSRLSRAALRTGTAVAAMILPTALAAQERAEEAEAGQPSEPIVVTGSRIPRPELDADVPVAVVDSVTILQDAAGNVSDIINELPQVGIGNTRTNSNFLTSGTGVATVNLRSLGSSRTLTLVNGRRFISGFAGDSAVDVNNIPIDLIERFEVVTGGSSAVYGSDAVAGVLNFILRDEFEGFQMRAQAGVTEEGDNPRYLISGMAGTTFGTDDRGNVILTFQYDKDEGLRSRNRDISDEDCANLICGPAAYSSFAPQGQYQLVNANGVPVPILAGNRSTFSFNPDNSLAIIPGLGASGFGFNRNAERFISVPLERYLGYAVANYDLGGNSEVYAEATFAKVTSRSRLEPFALDLLGDIYTRDTDPFGIPITNAFIPTSIANAIAAANSDANPNNDVDAIAGRRRQNDVFDRSTFVERETWRAVAGVRGDLSDRIRYDVNYVYGHLNDFNSTEDVDVNRYRNALDAIRVGTGNVVGVDIVCRDAAARADGCIPINLFGFGTADPRASSYVQAVVPASRDITNEQHVVTAVLSSSNLADLWGAGGIGAAFGVEYRYESTVEDLDILTNTGGNSGNIQPDLVGSQDVYEVFGELDVPILSERPGFEYLGVSGAARYSEYSTVGGVFSWNAGAEWEPVRGVRLRGRYAVSNRAPNNSELFSQPGETFASIVDPCDGVTATSTGEFDAGCRSIPAIANFLAANPGTAFTYTLADIQSVNGFVGGNQNLKEETSKTITAGFVVGPNLITGLSFSVDYFDIVIDDAIDTIGRGLTVEQCLLTDLPVFCDQVIRFPTGRLQTVNAQLINVAKLEVRGVDAQLRYQRDLGLLPNDRLAFNVNYTYLIDNITQSDPSSDPIDDAGTFGAAFSRHRASARAAYGFDGVNVSWQTTFLSGEPFLNPDRFISNNPDVVALNDVDDYWLHNAQVSFDPNEDLTFYLNVDNVFDTKPQYLPGTPFGTPTGLETSANFDLFGRRYTAGVRVNF</sequence>
<proteinExistence type="inferred from homology"/>
<keyword evidence="6 8" id="KW-0472">Membrane</keyword>
<dbReference type="PANTHER" id="PTHR47234:SF2">
    <property type="entry name" value="TONB-DEPENDENT RECEPTOR"/>
    <property type="match status" value="1"/>
</dbReference>
<evidence type="ECO:0000313" key="14">
    <source>
        <dbReference type="Proteomes" id="UP001065265"/>
    </source>
</evidence>
<keyword evidence="4 8" id="KW-0812">Transmembrane</keyword>
<evidence type="ECO:0000259" key="11">
    <source>
        <dbReference type="Pfam" id="PF00593"/>
    </source>
</evidence>
<protein>
    <submittedName>
        <fullName evidence="13">TonB-dependent receptor</fullName>
    </submittedName>
</protein>
<accession>A0ABY5SUZ4</accession>
<dbReference type="InterPro" id="IPR000531">
    <property type="entry name" value="Beta-barrel_TonB"/>
</dbReference>
<dbReference type="InterPro" id="IPR012910">
    <property type="entry name" value="Plug_dom"/>
</dbReference>
<evidence type="ECO:0000256" key="4">
    <source>
        <dbReference type="ARBA" id="ARBA00022692"/>
    </source>
</evidence>
<feature type="chain" id="PRO_5047429903" evidence="10">
    <location>
        <begin position="29"/>
        <end position="978"/>
    </location>
</feature>
<keyword evidence="10" id="KW-0732">Signal</keyword>
<keyword evidence="5 9" id="KW-0798">TonB box</keyword>
<evidence type="ECO:0000259" key="12">
    <source>
        <dbReference type="Pfam" id="PF07715"/>
    </source>
</evidence>
<dbReference type="Proteomes" id="UP001065265">
    <property type="component" value="Chromosome"/>
</dbReference>
<dbReference type="PROSITE" id="PS52016">
    <property type="entry name" value="TONB_DEPENDENT_REC_3"/>
    <property type="match status" value="1"/>
</dbReference>
<dbReference type="Pfam" id="PF07715">
    <property type="entry name" value="Plug"/>
    <property type="match status" value="1"/>
</dbReference>
<name>A0ABY5SUZ4_9SPHN</name>
<keyword evidence="3 8" id="KW-1134">Transmembrane beta strand</keyword>
<dbReference type="InterPro" id="IPR036942">
    <property type="entry name" value="Beta-barrel_TonB_sf"/>
</dbReference>
<keyword evidence="7 8" id="KW-0998">Cell outer membrane</keyword>
<evidence type="ECO:0000256" key="9">
    <source>
        <dbReference type="RuleBase" id="RU003357"/>
    </source>
</evidence>
<evidence type="ECO:0000256" key="10">
    <source>
        <dbReference type="SAM" id="SignalP"/>
    </source>
</evidence>